<gene>
    <name evidence="2" type="ORF">FA13DRAFT_1413404</name>
</gene>
<keyword evidence="3" id="KW-1185">Reference proteome</keyword>
<organism evidence="2 3">
    <name type="scientific">Coprinellus micaceus</name>
    <name type="common">Glistening ink-cap mushroom</name>
    <name type="synonym">Coprinus micaceus</name>
    <dbReference type="NCBI Taxonomy" id="71717"/>
    <lineage>
        <taxon>Eukaryota</taxon>
        <taxon>Fungi</taxon>
        <taxon>Dikarya</taxon>
        <taxon>Basidiomycota</taxon>
        <taxon>Agaricomycotina</taxon>
        <taxon>Agaricomycetes</taxon>
        <taxon>Agaricomycetidae</taxon>
        <taxon>Agaricales</taxon>
        <taxon>Agaricineae</taxon>
        <taxon>Psathyrellaceae</taxon>
        <taxon>Coprinellus</taxon>
    </lineage>
</organism>
<accession>A0A4Y7SNI4</accession>
<dbReference type="EMBL" id="QPFP01000078">
    <property type="protein sequence ID" value="TEB23416.1"/>
    <property type="molecule type" value="Genomic_DNA"/>
</dbReference>
<evidence type="ECO:0008006" key="4">
    <source>
        <dbReference type="Google" id="ProtNLM"/>
    </source>
</evidence>
<dbReference type="AlphaFoldDB" id="A0A4Y7SNI4"/>
<comment type="caution">
    <text evidence="2">The sequence shown here is derived from an EMBL/GenBank/DDBJ whole genome shotgun (WGS) entry which is preliminary data.</text>
</comment>
<dbReference type="SUPFAM" id="SSF52540">
    <property type="entry name" value="P-loop containing nucleoside triphosphate hydrolases"/>
    <property type="match status" value="1"/>
</dbReference>
<dbReference type="Proteomes" id="UP000298030">
    <property type="component" value="Unassembled WGS sequence"/>
</dbReference>
<sequence length="88" mass="9737">MMSEPQQEKSADFAILVLGVANSGKSTFINWVLRSLTEDADGCRACGKEWDVCPDVHGQRGTPPCSQRVRGETSCPRGHTRARSHRHE</sequence>
<reference evidence="2 3" key="1">
    <citation type="journal article" date="2019" name="Nat. Ecol. Evol.">
        <title>Megaphylogeny resolves global patterns of mushroom evolution.</title>
        <authorList>
            <person name="Varga T."/>
            <person name="Krizsan K."/>
            <person name="Foldi C."/>
            <person name="Dima B."/>
            <person name="Sanchez-Garcia M."/>
            <person name="Sanchez-Ramirez S."/>
            <person name="Szollosi G.J."/>
            <person name="Szarkandi J.G."/>
            <person name="Papp V."/>
            <person name="Albert L."/>
            <person name="Andreopoulos W."/>
            <person name="Angelini C."/>
            <person name="Antonin V."/>
            <person name="Barry K.W."/>
            <person name="Bougher N.L."/>
            <person name="Buchanan P."/>
            <person name="Buyck B."/>
            <person name="Bense V."/>
            <person name="Catcheside P."/>
            <person name="Chovatia M."/>
            <person name="Cooper J."/>
            <person name="Damon W."/>
            <person name="Desjardin D."/>
            <person name="Finy P."/>
            <person name="Geml J."/>
            <person name="Haridas S."/>
            <person name="Hughes K."/>
            <person name="Justo A."/>
            <person name="Karasinski D."/>
            <person name="Kautmanova I."/>
            <person name="Kiss B."/>
            <person name="Kocsube S."/>
            <person name="Kotiranta H."/>
            <person name="LaButti K.M."/>
            <person name="Lechner B.E."/>
            <person name="Liimatainen K."/>
            <person name="Lipzen A."/>
            <person name="Lukacs Z."/>
            <person name="Mihaltcheva S."/>
            <person name="Morgado L.N."/>
            <person name="Niskanen T."/>
            <person name="Noordeloos M.E."/>
            <person name="Ohm R.A."/>
            <person name="Ortiz-Santana B."/>
            <person name="Ovrebo C."/>
            <person name="Racz N."/>
            <person name="Riley R."/>
            <person name="Savchenko A."/>
            <person name="Shiryaev A."/>
            <person name="Soop K."/>
            <person name="Spirin V."/>
            <person name="Szebenyi C."/>
            <person name="Tomsovsky M."/>
            <person name="Tulloss R.E."/>
            <person name="Uehling J."/>
            <person name="Grigoriev I.V."/>
            <person name="Vagvolgyi C."/>
            <person name="Papp T."/>
            <person name="Martin F.M."/>
            <person name="Miettinen O."/>
            <person name="Hibbett D.S."/>
            <person name="Nagy L.G."/>
        </authorList>
    </citation>
    <scope>NUCLEOTIDE SEQUENCE [LARGE SCALE GENOMIC DNA]</scope>
    <source>
        <strain evidence="2 3">FP101781</strain>
    </source>
</reference>
<dbReference type="Gene3D" id="3.40.50.300">
    <property type="entry name" value="P-loop containing nucleotide triphosphate hydrolases"/>
    <property type="match status" value="1"/>
</dbReference>
<evidence type="ECO:0000256" key="1">
    <source>
        <dbReference type="SAM" id="MobiDB-lite"/>
    </source>
</evidence>
<evidence type="ECO:0000313" key="2">
    <source>
        <dbReference type="EMBL" id="TEB23416.1"/>
    </source>
</evidence>
<feature type="region of interest" description="Disordered" evidence="1">
    <location>
        <begin position="61"/>
        <end position="88"/>
    </location>
</feature>
<feature type="compositionally biased region" description="Basic residues" evidence="1">
    <location>
        <begin position="78"/>
        <end position="88"/>
    </location>
</feature>
<dbReference type="InterPro" id="IPR027417">
    <property type="entry name" value="P-loop_NTPase"/>
</dbReference>
<name>A0A4Y7SNI4_COPMI</name>
<evidence type="ECO:0000313" key="3">
    <source>
        <dbReference type="Proteomes" id="UP000298030"/>
    </source>
</evidence>
<proteinExistence type="predicted"/>
<protein>
    <recommendedName>
        <fullName evidence="4">G domain-containing protein</fullName>
    </recommendedName>
</protein>